<protein>
    <submittedName>
        <fullName evidence="1">Carboxypeptidase-like protein</fullName>
    </submittedName>
</protein>
<reference evidence="1 2" key="1">
    <citation type="submission" date="2024-05" db="EMBL/GenBank/DDBJ databases">
        <authorList>
            <person name="Duchaud E."/>
        </authorList>
    </citation>
    <scope>NUCLEOTIDE SEQUENCE [LARGE SCALE GENOMIC DNA]</scope>
    <source>
        <strain evidence="1">Ena-SAMPLE-TAB-13-05-2024-13:56:06:370-140302</strain>
    </source>
</reference>
<dbReference type="Gene3D" id="2.60.40.1120">
    <property type="entry name" value="Carboxypeptidase-like, regulatory domain"/>
    <property type="match status" value="1"/>
</dbReference>
<dbReference type="InterPro" id="IPR008969">
    <property type="entry name" value="CarboxyPept-like_regulatory"/>
</dbReference>
<organism evidence="1 2">
    <name type="scientific">Tenacibaculum platacis</name>
    <dbReference type="NCBI Taxonomy" id="3137852"/>
    <lineage>
        <taxon>Bacteria</taxon>
        <taxon>Pseudomonadati</taxon>
        <taxon>Bacteroidota</taxon>
        <taxon>Flavobacteriia</taxon>
        <taxon>Flavobacteriales</taxon>
        <taxon>Flavobacteriaceae</taxon>
        <taxon>Tenacibaculum</taxon>
    </lineage>
</organism>
<proteinExistence type="predicted"/>
<dbReference type="Proteomes" id="UP001497416">
    <property type="component" value="Unassembled WGS sequence"/>
</dbReference>
<evidence type="ECO:0000313" key="2">
    <source>
        <dbReference type="Proteomes" id="UP001497416"/>
    </source>
</evidence>
<accession>A0ABM9NRL5</accession>
<gene>
    <name evidence="1" type="ORF">T190607A01A_10331</name>
</gene>
<dbReference type="Pfam" id="PF13715">
    <property type="entry name" value="CarbopepD_reg_2"/>
    <property type="match status" value="1"/>
</dbReference>
<sequence length="406" mass="47609">MKKGLYIVCILFTIQTFSQQLIKGKVSSKTNIPLEGASVFFNNTTIGALTNDKGEFELPVRNNNTYTLVVSYLGYKTYQKQINTLNTEYLTIQLDEDNELLDEVEIPKTKYDDEWKYNLARFKKVFLGRTKLAEECIIQNEKDLHFDYDAKTNTLTAIARKPLQIKHKGLGYLITYDLVDFSLDHQKVFFSGFAQYKNLRKSIRKKWKENRLKAYNGSQMHYLRSLMDKSLEEDGFVVNQFRRVRNEARPTEKEIQFAREYIKLQGGVVRFSNRNATPKTKLDSAYITLRKARELPKFRDYLYKSNIPYEEMISYEKDIPYLDFKDYLMIVYTKEPEEENFVKGMFGKNKRKAQNVQTSNLVLLKGKAQIDPSGILLDPNAAFQEEYWGFEAFANMLPLDYQPIKE</sequence>
<evidence type="ECO:0000313" key="1">
    <source>
        <dbReference type="EMBL" id="CAL2076273.1"/>
    </source>
</evidence>
<dbReference type="EMBL" id="CAXIXY010000003">
    <property type="protein sequence ID" value="CAL2076273.1"/>
    <property type="molecule type" value="Genomic_DNA"/>
</dbReference>
<dbReference type="SUPFAM" id="SSF49464">
    <property type="entry name" value="Carboxypeptidase regulatory domain-like"/>
    <property type="match status" value="1"/>
</dbReference>
<comment type="caution">
    <text evidence="1">The sequence shown here is derived from an EMBL/GenBank/DDBJ whole genome shotgun (WGS) entry which is preliminary data.</text>
</comment>
<keyword evidence="2" id="KW-1185">Reference proteome</keyword>
<name>A0ABM9NRL5_9FLAO</name>
<dbReference type="RefSeq" id="WP_348709871.1">
    <property type="nucleotide sequence ID" value="NZ_CAXIXY010000003.1"/>
</dbReference>